<feature type="region of interest" description="Disordered" evidence="1">
    <location>
        <begin position="204"/>
        <end position="336"/>
    </location>
</feature>
<feature type="domain" description="Outer membrane channel protein CpnT-like N-terminal" evidence="3">
    <location>
        <begin position="11"/>
        <end position="117"/>
    </location>
</feature>
<evidence type="ECO:0000259" key="3">
    <source>
        <dbReference type="Pfam" id="PF25547"/>
    </source>
</evidence>
<dbReference type="AlphaFoldDB" id="A0A344LG80"/>
<evidence type="ECO:0008006" key="6">
    <source>
        <dbReference type="Google" id="ProtNLM"/>
    </source>
</evidence>
<reference evidence="4 5" key="1">
    <citation type="submission" date="2016-04" db="EMBL/GenBank/DDBJ databases">
        <title>Complete genome sequence and analysis of deep-sea sediment isolate, Amycolatopsis sp. WP1.</title>
        <authorList>
            <person name="Wang H."/>
            <person name="Chen S."/>
            <person name="Wu Q."/>
        </authorList>
    </citation>
    <scope>NUCLEOTIDE SEQUENCE [LARGE SCALE GENOMIC DNA]</scope>
    <source>
        <strain evidence="4 5">WP1</strain>
    </source>
</reference>
<keyword evidence="5" id="KW-1185">Reference proteome</keyword>
<accession>A0A344LG80</accession>
<protein>
    <recommendedName>
        <fullName evidence="6">DUF4237 domain-containing protein</fullName>
    </recommendedName>
</protein>
<dbReference type="OrthoDB" id="4745173at2"/>
<dbReference type="KEGG" id="aab:A4R43_35240"/>
<proteinExistence type="predicted"/>
<dbReference type="RefSeq" id="WP_113696114.1">
    <property type="nucleotide sequence ID" value="NZ_CP015163.1"/>
</dbReference>
<name>A0A344LG80_9PSEU</name>
<dbReference type="EMBL" id="CP015163">
    <property type="protein sequence ID" value="AXB47054.1"/>
    <property type="molecule type" value="Genomic_DNA"/>
</dbReference>
<organism evidence="4 5">
    <name type="scientific">Amycolatopsis albispora</name>
    <dbReference type="NCBI Taxonomy" id="1804986"/>
    <lineage>
        <taxon>Bacteria</taxon>
        <taxon>Bacillati</taxon>
        <taxon>Actinomycetota</taxon>
        <taxon>Actinomycetes</taxon>
        <taxon>Pseudonocardiales</taxon>
        <taxon>Pseudonocardiaceae</taxon>
        <taxon>Amycolatopsis</taxon>
    </lineage>
</organism>
<feature type="compositionally biased region" description="Pro residues" evidence="1">
    <location>
        <begin position="262"/>
        <end position="303"/>
    </location>
</feature>
<evidence type="ECO:0000313" key="5">
    <source>
        <dbReference type="Proteomes" id="UP000250434"/>
    </source>
</evidence>
<dbReference type="GO" id="GO:0050135">
    <property type="term" value="F:NADP+ nucleosidase activity"/>
    <property type="evidence" value="ECO:0007669"/>
    <property type="project" value="InterPro"/>
</dbReference>
<dbReference type="Pfam" id="PF14021">
    <property type="entry name" value="TNT"/>
    <property type="match status" value="1"/>
</dbReference>
<evidence type="ECO:0000259" key="2">
    <source>
        <dbReference type="Pfam" id="PF14021"/>
    </source>
</evidence>
<gene>
    <name evidence="4" type="ORF">A4R43_35240</name>
</gene>
<dbReference type="Proteomes" id="UP000250434">
    <property type="component" value="Chromosome"/>
</dbReference>
<feature type="domain" description="TNT" evidence="2">
    <location>
        <begin position="429"/>
        <end position="481"/>
    </location>
</feature>
<dbReference type="Pfam" id="PF25547">
    <property type="entry name" value="WXG100_2"/>
    <property type="match status" value="1"/>
</dbReference>
<feature type="compositionally biased region" description="Pro residues" evidence="1">
    <location>
        <begin position="319"/>
        <end position="333"/>
    </location>
</feature>
<evidence type="ECO:0000313" key="4">
    <source>
        <dbReference type="EMBL" id="AXB47054.1"/>
    </source>
</evidence>
<sequence length="510" mass="53189">MGIELPGELAEVAAAVGLAWPEADEDALLEQAGAWREAERQLSALASEADLVASEALTALSGEAGELARRAWAGFADADTGQLVAAARGAGQAALRLEHAAAEIGAAKVEMVRQLVDAAKNRDAALAAADAGHPAAALGVDTVLTGVAANLGAVADRLTTAIGPGGEGLAAVTELVDPNPGAHLATPVSLPVLSELDGVAEAGAQGTGPIALPPGEYQGLLPQGGFEDVPTPPSGLAASMKTGPIGPLPVSGTTAAGFADAAPPPQFAPQPQQPVPPVPPPAQQPYYPPPAYPQQPYAPPPPGAYQWGGQRPPHQQPQHYPPPQQFQPPPPLGTPRKERESIVALFLVHMFPIGHLPVASDKPARQLPLPARGFPPHDHPESHLMDTTEALARVREGRWRVAGPPGEPPALDPVVAEIEDWQPSDPVVLAEGKLLDRFGPVEGRVFAAEGTPYNRRGLPMSHYDTGYRRYRVLRPLPVWASGDRYCALYAADELVTLGYLADITFEGEQA</sequence>
<dbReference type="InterPro" id="IPR025331">
    <property type="entry name" value="TNT"/>
</dbReference>
<dbReference type="InterPro" id="IPR057746">
    <property type="entry name" value="CpnT-like_N"/>
</dbReference>
<evidence type="ECO:0000256" key="1">
    <source>
        <dbReference type="SAM" id="MobiDB-lite"/>
    </source>
</evidence>